<gene>
    <name evidence="5" type="ORF">A1Q2_06532</name>
</gene>
<keyword evidence="2" id="KW-0963">Cytoplasm</keyword>
<evidence type="ECO:0000256" key="1">
    <source>
        <dbReference type="ARBA" id="ARBA00004496"/>
    </source>
</evidence>
<feature type="compositionally biased region" description="Basic residues" evidence="3">
    <location>
        <begin position="533"/>
        <end position="542"/>
    </location>
</feature>
<organism evidence="5 6">
    <name type="scientific">Trichosporon asahii var. asahii (strain CBS 8904)</name>
    <name type="common">Yeast</name>
    <dbReference type="NCBI Taxonomy" id="1220162"/>
    <lineage>
        <taxon>Eukaryota</taxon>
        <taxon>Fungi</taxon>
        <taxon>Dikarya</taxon>
        <taxon>Basidiomycota</taxon>
        <taxon>Agaricomycotina</taxon>
        <taxon>Tremellomycetes</taxon>
        <taxon>Trichosporonales</taxon>
        <taxon>Trichosporonaceae</taxon>
        <taxon>Trichosporon</taxon>
    </lineage>
</organism>
<dbReference type="InterPro" id="IPR000219">
    <property type="entry name" value="DH_dom"/>
</dbReference>
<dbReference type="GO" id="GO:0005085">
    <property type="term" value="F:guanyl-nucleotide exchange factor activity"/>
    <property type="evidence" value="ECO:0007669"/>
    <property type="project" value="InterPro"/>
</dbReference>
<evidence type="ECO:0000256" key="3">
    <source>
        <dbReference type="SAM" id="MobiDB-lite"/>
    </source>
</evidence>
<comment type="subcellular location">
    <subcellularLocation>
        <location evidence="1">Cytoplasm</location>
    </subcellularLocation>
</comment>
<proteinExistence type="predicted"/>
<dbReference type="PROSITE" id="PS50010">
    <property type="entry name" value="DH_2"/>
    <property type="match status" value="1"/>
</dbReference>
<dbReference type="GO" id="GO:0035025">
    <property type="term" value="P:positive regulation of Rho protein signal transduction"/>
    <property type="evidence" value="ECO:0007669"/>
    <property type="project" value="TreeGrafter"/>
</dbReference>
<dbReference type="STRING" id="1220162.K1WBV7"/>
<feature type="compositionally biased region" description="Polar residues" evidence="3">
    <location>
        <begin position="481"/>
        <end position="501"/>
    </location>
</feature>
<dbReference type="PANTHER" id="PTHR46006:SF7">
    <property type="entry name" value="DH DOMAIN-CONTAINING PROTEIN"/>
    <property type="match status" value="1"/>
</dbReference>
<feature type="region of interest" description="Disordered" evidence="3">
    <location>
        <begin position="408"/>
        <end position="440"/>
    </location>
</feature>
<keyword evidence="6" id="KW-1185">Reference proteome</keyword>
<dbReference type="PANTHER" id="PTHR46006">
    <property type="entry name" value="RHO GUANINE NUCLEOTIDE EXCHANGE FACTOR AT 64C, ISOFORM A"/>
    <property type="match status" value="1"/>
</dbReference>
<dbReference type="EMBL" id="AMBO01000375">
    <property type="protein sequence ID" value="EKC99128.1"/>
    <property type="molecule type" value="Genomic_DNA"/>
</dbReference>
<evidence type="ECO:0000313" key="5">
    <source>
        <dbReference type="EMBL" id="EKC99128.1"/>
    </source>
</evidence>
<dbReference type="eggNOG" id="ENOG502RY6C">
    <property type="taxonomic scope" value="Eukaryota"/>
</dbReference>
<dbReference type="GO" id="GO:0005737">
    <property type="term" value="C:cytoplasm"/>
    <property type="evidence" value="ECO:0007669"/>
    <property type="project" value="UniProtKB-SubCell"/>
</dbReference>
<dbReference type="SUPFAM" id="SSF48065">
    <property type="entry name" value="DBL homology domain (DH-domain)"/>
    <property type="match status" value="1"/>
</dbReference>
<sequence length="542" mass="59917">MNGPVTLPDDLEQVLTVVSTGIMEGHIKQIDALRERYNEQFPLVRSLANVFTSHYATYILHLERALAQIDEALLMAETIAQGGRRSSRRLEETQLGRLGKLLQSLEELAAERGEPGLSIALSKPFQRLLKYPLLFQNLLYEYEATLAMVDEVQKIVRSIEDEKSTNEEREKTRDAWARIDGFEKNKTLMAPKPNRLLVSESSAKATAATSERRAPTLKERKSHHRLSDILKGKSTELWVVRFTDVSLLCELIGTTTLPISTMSENREKSEKAARRMSSMSAMSRRHQSLKTRNLYKFVKVHEWHEARPTPSPAAAPRLSLGFPRRSTLGGVAENATPTKLPPSNSPTKDMAEPSPTRVPLKDGDGSPTRLQRSRHPLSEAGDDASESMSVMSFAFRGDARPAVRRIKPATGAGTKPTVRRSLGAQPTTAGNANAKFANRLREDVTVRPASRVRRSLPPAMALDAAPARAGSVPVGGKRPPWNSSTRPETSSMRDLPSTNPANRKMVRPRTSLGGERERERESSVTAPTAASVARRRNLGGHI</sequence>
<dbReference type="InParanoid" id="K1WBV7"/>
<comment type="caution">
    <text evidence="5">The sequence shown here is derived from an EMBL/GenBank/DDBJ whole genome shotgun (WGS) entry which is preliminary data.</text>
</comment>
<dbReference type="OrthoDB" id="1716625at2759"/>
<dbReference type="Pfam" id="PF00621">
    <property type="entry name" value="RhoGEF"/>
    <property type="match status" value="1"/>
</dbReference>
<feature type="compositionally biased region" description="Basic and acidic residues" evidence="3">
    <location>
        <begin position="210"/>
        <end position="220"/>
    </location>
</feature>
<evidence type="ECO:0000256" key="2">
    <source>
        <dbReference type="ARBA" id="ARBA00022490"/>
    </source>
</evidence>
<protein>
    <recommendedName>
        <fullName evidence="4">DH domain-containing protein</fullName>
    </recommendedName>
</protein>
<name>K1WBV7_TRIAC</name>
<dbReference type="AlphaFoldDB" id="K1WBV7"/>
<dbReference type="InterPro" id="IPR051480">
    <property type="entry name" value="Endocytic_GEF_Adapter"/>
</dbReference>
<feature type="region of interest" description="Disordered" evidence="3">
    <location>
        <begin position="461"/>
        <end position="542"/>
    </location>
</feature>
<feature type="compositionally biased region" description="Low complexity" evidence="3">
    <location>
        <begin position="199"/>
        <end position="209"/>
    </location>
</feature>
<dbReference type="HOGENOM" id="CLU_502665_0_0_1"/>
<accession>K1WBV7</accession>
<reference evidence="5 6" key="1">
    <citation type="journal article" date="2012" name="Eukaryot. Cell">
        <title>Genome sequence of the Trichosporon asahii environmental strain CBS 8904.</title>
        <authorList>
            <person name="Yang R.Y."/>
            <person name="Li H.T."/>
            <person name="Zhu H."/>
            <person name="Zhou G.P."/>
            <person name="Wang M."/>
            <person name="Wang L."/>
        </authorList>
    </citation>
    <scope>NUCLEOTIDE SEQUENCE [LARGE SCALE GENOMIC DNA]</scope>
    <source>
        <strain evidence="5 6">CBS 8904</strain>
    </source>
</reference>
<feature type="domain" description="DH" evidence="4">
    <location>
        <begin position="1"/>
        <end position="175"/>
    </location>
</feature>
<dbReference type="Gene3D" id="1.20.900.10">
    <property type="entry name" value="Dbl homology (DH) domain"/>
    <property type="match status" value="1"/>
</dbReference>
<evidence type="ECO:0000259" key="4">
    <source>
        <dbReference type="PROSITE" id="PS50010"/>
    </source>
</evidence>
<feature type="region of interest" description="Disordered" evidence="3">
    <location>
        <begin position="199"/>
        <end position="220"/>
    </location>
</feature>
<dbReference type="Proteomes" id="UP000006757">
    <property type="component" value="Unassembled WGS sequence"/>
</dbReference>
<evidence type="ECO:0000313" key="6">
    <source>
        <dbReference type="Proteomes" id="UP000006757"/>
    </source>
</evidence>
<feature type="region of interest" description="Disordered" evidence="3">
    <location>
        <begin position="305"/>
        <end position="386"/>
    </location>
</feature>
<dbReference type="InterPro" id="IPR035899">
    <property type="entry name" value="DBL_dom_sf"/>
</dbReference>
<feature type="compositionally biased region" description="Low complexity" evidence="3">
    <location>
        <begin position="523"/>
        <end position="532"/>
    </location>
</feature>